<dbReference type="Proteomes" id="UP000322159">
    <property type="component" value="Chromosome"/>
</dbReference>
<organism evidence="1 2">
    <name type="scientific">Protaetiibacter larvae</name>
    <dbReference type="NCBI Taxonomy" id="2592654"/>
    <lineage>
        <taxon>Bacteria</taxon>
        <taxon>Bacillati</taxon>
        <taxon>Actinomycetota</taxon>
        <taxon>Actinomycetes</taxon>
        <taxon>Micrococcales</taxon>
        <taxon>Microbacteriaceae</taxon>
        <taxon>Protaetiibacter</taxon>
    </lineage>
</organism>
<dbReference type="AlphaFoldDB" id="A0A5C1Y968"/>
<dbReference type="EMBL" id="CP043504">
    <property type="protein sequence ID" value="QEO10623.1"/>
    <property type="molecule type" value="Genomic_DNA"/>
</dbReference>
<keyword evidence="2" id="KW-1185">Reference proteome</keyword>
<accession>A0A5C1Y968</accession>
<gene>
    <name evidence="1" type="ORF">FLP23_11785</name>
</gene>
<dbReference type="OrthoDB" id="68692at2"/>
<reference evidence="1 2" key="1">
    <citation type="submission" date="2019-09" db="EMBL/GenBank/DDBJ databases">
        <title>Genome sequencing of strain KACC 19322.</title>
        <authorList>
            <person name="Heo J."/>
            <person name="Kim S.-J."/>
            <person name="Kim J.-S."/>
            <person name="Hong S.-B."/>
            <person name="Kwon S.-W."/>
        </authorList>
    </citation>
    <scope>NUCLEOTIDE SEQUENCE [LARGE SCALE GENOMIC DNA]</scope>
    <source>
        <strain evidence="1 2">KACC 19322</strain>
    </source>
</reference>
<evidence type="ECO:0000313" key="1">
    <source>
        <dbReference type="EMBL" id="QEO10623.1"/>
    </source>
</evidence>
<sequence length="124" mass="13778">MDDWIEHRRGDGERLGWMRPAGDGFVAIDLLGRELTGEVDWLTAEETLDATGIGYLADRFELRQPDGSWIRVRIAEVSADRIVVKHDDFGAIGMPQVFVTLGFPIPETLRVLVPGSPNDTNPFG</sequence>
<dbReference type="KEGG" id="lyk:FLP23_11785"/>
<name>A0A5C1Y968_9MICO</name>
<protein>
    <submittedName>
        <fullName evidence="1">Uncharacterized protein</fullName>
    </submittedName>
</protein>
<evidence type="ECO:0000313" key="2">
    <source>
        <dbReference type="Proteomes" id="UP000322159"/>
    </source>
</evidence>
<proteinExistence type="predicted"/>